<comment type="cofactor">
    <cofactor evidence="1">
        <name>Zn(2+)</name>
        <dbReference type="ChEBI" id="CHEBI:29105"/>
    </cofactor>
</comment>
<dbReference type="Proteomes" id="UP000266677">
    <property type="component" value="Unassembled WGS sequence"/>
</dbReference>
<dbReference type="InterPro" id="IPR001365">
    <property type="entry name" value="A_deaminase_dom"/>
</dbReference>
<evidence type="ECO:0000259" key="6">
    <source>
        <dbReference type="Pfam" id="PF00962"/>
    </source>
</evidence>
<reference evidence="7 8" key="1">
    <citation type="submission" date="2018-09" db="EMBL/GenBank/DDBJ databases">
        <title>YIM PH21274 draft genome.</title>
        <authorList>
            <person name="Miao C."/>
        </authorList>
    </citation>
    <scope>NUCLEOTIDE SEQUENCE [LARGE SCALE GENOMIC DNA]</scope>
    <source>
        <strain evidence="7 8">YIM PH 21724</strain>
    </source>
</reference>
<dbReference type="OrthoDB" id="105475at2"/>
<dbReference type="AlphaFoldDB" id="A0A3A4KEG1"/>
<dbReference type="Gene3D" id="3.20.20.140">
    <property type="entry name" value="Metal-dependent hydrolases"/>
    <property type="match status" value="1"/>
</dbReference>
<name>A0A3A4KEG1_9NOCA</name>
<dbReference type="GO" id="GO:0019239">
    <property type="term" value="F:deaminase activity"/>
    <property type="evidence" value="ECO:0007669"/>
    <property type="project" value="InterPro"/>
</dbReference>
<dbReference type="Pfam" id="PF00962">
    <property type="entry name" value="A_deaminase"/>
    <property type="match status" value="1"/>
</dbReference>
<proteinExistence type="inferred from homology"/>
<dbReference type="GO" id="GO:0016814">
    <property type="term" value="F:hydrolase activity, acting on carbon-nitrogen (but not peptide) bonds, in cyclic amidines"/>
    <property type="evidence" value="ECO:0007669"/>
    <property type="project" value="UniProtKB-ARBA"/>
</dbReference>
<dbReference type="GO" id="GO:0046872">
    <property type="term" value="F:metal ion binding"/>
    <property type="evidence" value="ECO:0007669"/>
    <property type="project" value="UniProtKB-KW"/>
</dbReference>
<evidence type="ECO:0000256" key="2">
    <source>
        <dbReference type="ARBA" id="ARBA00006676"/>
    </source>
</evidence>
<feature type="domain" description="Adenosine deaminase" evidence="6">
    <location>
        <begin position="16"/>
        <end position="335"/>
    </location>
</feature>
<protein>
    <submittedName>
        <fullName evidence="7">Adenosine deaminase</fullName>
        <ecNumber evidence="7">3.5.4.4</ecNumber>
    </submittedName>
</protein>
<keyword evidence="3" id="KW-0479">Metal-binding</keyword>
<dbReference type="PANTHER" id="PTHR43114">
    <property type="entry name" value="ADENINE DEAMINASE"/>
    <property type="match status" value="1"/>
</dbReference>
<dbReference type="EMBL" id="QZFU01000028">
    <property type="protein sequence ID" value="RJO72517.1"/>
    <property type="molecule type" value="Genomic_DNA"/>
</dbReference>
<evidence type="ECO:0000256" key="4">
    <source>
        <dbReference type="ARBA" id="ARBA00022801"/>
    </source>
</evidence>
<keyword evidence="8" id="KW-1185">Reference proteome</keyword>
<evidence type="ECO:0000256" key="1">
    <source>
        <dbReference type="ARBA" id="ARBA00001947"/>
    </source>
</evidence>
<dbReference type="InterPro" id="IPR006330">
    <property type="entry name" value="Ado/ade_deaminase"/>
</dbReference>
<evidence type="ECO:0000256" key="3">
    <source>
        <dbReference type="ARBA" id="ARBA00022723"/>
    </source>
</evidence>
<accession>A0A3A4KEG1</accession>
<dbReference type="EC" id="3.5.4.4" evidence="7"/>
<comment type="caution">
    <text evidence="7">The sequence shown here is derived from an EMBL/GenBank/DDBJ whole genome shotgun (WGS) entry which is preliminary data.</text>
</comment>
<evidence type="ECO:0000256" key="5">
    <source>
        <dbReference type="ARBA" id="ARBA00022833"/>
    </source>
</evidence>
<dbReference type="RefSeq" id="WP_120043043.1">
    <property type="nucleotide sequence ID" value="NZ_QZFU01000028.1"/>
</dbReference>
<dbReference type="NCBIfam" id="TIGR01430">
    <property type="entry name" value="aden_deam"/>
    <property type="match status" value="1"/>
</dbReference>
<gene>
    <name evidence="7" type="primary">add</name>
    <name evidence="7" type="ORF">D5S18_22340</name>
</gene>
<dbReference type="InterPro" id="IPR032466">
    <property type="entry name" value="Metal_Hydrolase"/>
</dbReference>
<evidence type="ECO:0000313" key="8">
    <source>
        <dbReference type="Proteomes" id="UP000266677"/>
    </source>
</evidence>
<dbReference type="PANTHER" id="PTHR43114:SF6">
    <property type="entry name" value="ADENINE DEAMINASE"/>
    <property type="match status" value="1"/>
</dbReference>
<keyword evidence="5" id="KW-0862">Zinc</keyword>
<evidence type="ECO:0000313" key="7">
    <source>
        <dbReference type="EMBL" id="RJO72517.1"/>
    </source>
</evidence>
<dbReference type="SUPFAM" id="SSF51556">
    <property type="entry name" value="Metallo-dependent hydrolases"/>
    <property type="match status" value="1"/>
</dbReference>
<sequence length="345" mass="36352">MIIPGTPGADLLAALPKVELHVHLLGSAAVSTVAQLAALRPEVGVPTDAAAVREYFRFTDFGHFIAVYTAVNRLVTSGAEVQALVVGLGAQLAEQHVRYAEVTVTALSHLRMGIAPDELAQALASGRALVAKQHGVHLNWIIDVSGDVGVAGAQATLDWLLDHQPDGAVGFGLGGPEAGAPRRMFRAVFQKARANGLHSVPHAGETTTATEIWSAIEDLGAERIGHGIRAVDDPRLLEQLARRGITLEICPTSNIRTGAVPDLAAHPLPALLAAGVPVTLGTDDPAMFGTTLKHEFRLCHEQLGLPIPALIGVLERGIDAAFCPAWLARELHRELRAAVATESEC</sequence>
<comment type="similarity">
    <text evidence="2">Belongs to the metallo-dependent hydrolases superfamily. Adenosine and AMP deaminases family.</text>
</comment>
<keyword evidence="4 7" id="KW-0378">Hydrolase</keyword>
<organism evidence="7 8">
    <name type="scientific">Nocardia panacis</name>
    <dbReference type="NCBI Taxonomy" id="2340916"/>
    <lineage>
        <taxon>Bacteria</taxon>
        <taxon>Bacillati</taxon>
        <taxon>Actinomycetota</taxon>
        <taxon>Actinomycetes</taxon>
        <taxon>Mycobacteriales</taxon>
        <taxon>Nocardiaceae</taxon>
        <taxon>Nocardia</taxon>
    </lineage>
</organism>